<name>A0A7C2NYU3_9PLAN</name>
<dbReference type="InterPro" id="IPR017850">
    <property type="entry name" value="Alkaline_phosphatase_core_sf"/>
</dbReference>
<gene>
    <name evidence="3" type="ORF">ENQ76_11960</name>
</gene>
<dbReference type="Pfam" id="PF01676">
    <property type="entry name" value="Metalloenzyme"/>
    <property type="match status" value="1"/>
</dbReference>
<protein>
    <submittedName>
        <fullName evidence="3">Nucleotide pyrophosphatase</fullName>
    </submittedName>
</protein>
<dbReference type="Gene3D" id="3.40.720.10">
    <property type="entry name" value="Alkaline Phosphatase, subunit A"/>
    <property type="match status" value="1"/>
</dbReference>
<dbReference type="PANTHER" id="PTHR10151">
    <property type="entry name" value="ECTONUCLEOTIDE PYROPHOSPHATASE/PHOSPHODIESTERASE"/>
    <property type="match status" value="1"/>
</dbReference>
<dbReference type="InterPro" id="IPR002591">
    <property type="entry name" value="Phosphodiest/P_Trfase"/>
</dbReference>
<proteinExistence type="predicted"/>
<evidence type="ECO:0000313" key="3">
    <source>
        <dbReference type="EMBL" id="HEN16169.1"/>
    </source>
</evidence>
<comment type="caution">
    <text evidence="3">The sequence shown here is derived from an EMBL/GenBank/DDBJ whole genome shotgun (WGS) entry which is preliminary data.</text>
</comment>
<dbReference type="InterPro" id="IPR006124">
    <property type="entry name" value="Metalloenzyme"/>
</dbReference>
<dbReference type="AlphaFoldDB" id="A0A7C2NYU3"/>
<evidence type="ECO:0000256" key="1">
    <source>
        <dbReference type="SAM" id="SignalP"/>
    </source>
</evidence>
<organism evidence="3">
    <name type="scientific">Schlesneria paludicola</name>
    <dbReference type="NCBI Taxonomy" id="360056"/>
    <lineage>
        <taxon>Bacteria</taxon>
        <taxon>Pseudomonadati</taxon>
        <taxon>Planctomycetota</taxon>
        <taxon>Planctomycetia</taxon>
        <taxon>Planctomycetales</taxon>
        <taxon>Planctomycetaceae</taxon>
        <taxon>Schlesneria</taxon>
    </lineage>
</organism>
<dbReference type="GO" id="GO:0016787">
    <property type="term" value="F:hydrolase activity"/>
    <property type="evidence" value="ECO:0007669"/>
    <property type="project" value="UniProtKB-ARBA"/>
</dbReference>
<dbReference type="PANTHER" id="PTHR10151:SF120">
    <property type="entry name" value="BIS(5'-ADENOSYL)-TRIPHOSPHATASE"/>
    <property type="match status" value="1"/>
</dbReference>
<feature type="domain" description="Metalloenzyme" evidence="2">
    <location>
        <begin position="148"/>
        <end position="235"/>
    </location>
</feature>
<evidence type="ECO:0000259" key="2">
    <source>
        <dbReference type="Pfam" id="PF01676"/>
    </source>
</evidence>
<dbReference type="GO" id="GO:0046872">
    <property type="term" value="F:metal ion binding"/>
    <property type="evidence" value="ECO:0007669"/>
    <property type="project" value="InterPro"/>
</dbReference>
<reference evidence="3" key="1">
    <citation type="journal article" date="2020" name="mSystems">
        <title>Genome- and Community-Level Interaction Insights into Carbon Utilization and Element Cycling Functions of Hydrothermarchaeota in Hydrothermal Sediment.</title>
        <authorList>
            <person name="Zhou Z."/>
            <person name="Liu Y."/>
            <person name="Xu W."/>
            <person name="Pan J."/>
            <person name="Luo Z.H."/>
            <person name="Li M."/>
        </authorList>
    </citation>
    <scope>NUCLEOTIDE SEQUENCE [LARGE SCALE GENOMIC DNA]</scope>
    <source>
        <strain evidence="3">SpSt-339</strain>
    </source>
</reference>
<accession>A0A7C2NYU3</accession>
<dbReference type="SUPFAM" id="SSF53649">
    <property type="entry name" value="Alkaline phosphatase-like"/>
    <property type="match status" value="1"/>
</dbReference>
<sequence length="303" mass="32770">MLRGLLGWLALATSVAAAEPVPKVLFLGIDGCRWDAVEAANTPHLDRLVRDGYFALGTEILAPRETPGDTVSGPGWSNLLCGVWPDKHGVVDNTFRGSNYQEYPHFFARIKQARPKAVTASFTDWEPLKEKILSAADHAVDEPASSAAQYAAADARLAKACAEYLGAQHPDVVMLYFGQVDETGHAKGFHPQVPEYVAAIERVDAHIGEVLGAIRNRPSFEQENWLVLVGTDHGGVGTGHGGGRMIPEIRRTFLIVSGPSAVREQTEKQTYQVDLVATALVHLGIGLDPAWKLDGQPVGLKPR</sequence>
<dbReference type="EMBL" id="DSOK01000334">
    <property type="protein sequence ID" value="HEN16169.1"/>
    <property type="molecule type" value="Genomic_DNA"/>
</dbReference>
<keyword evidence="1" id="KW-0732">Signal</keyword>
<feature type="chain" id="PRO_5028333498" evidence="1">
    <location>
        <begin position="18"/>
        <end position="303"/>
    </location>
</feature>
<dbReference type="Pfam" id="PF01663">
    <property type="entry name" value="Phosphodiest"/>
    <property type="match status" value="1"/>
</dbReference>
<feature type="signal peptide" evidence="1">
    <location>
        <begin position="1"/>
        <end position="17"/>
    </location>
</feature>